<comment type="caution">
    <text evidence="1">The sequence shown here is derived from an EMBL/GenBank/DDBJ whole genome shotgun (WGS) entry which is preliminary data.</text>
</comment>
<dbReference type="Proteomes" id="UP000035034">
    <property type="component" value="Unassembled WGS sequence"/>
</dbReference>
<dbReference type="AlphaFoldDB" id="H0R442"/>
<organism evidence="1 2">
    <name type="scientific">Gordonia effusa NBRC 100432</name>
    <dbReference type="NCBI Taxonomy" id="1077974"/>
    <lineage>
        <taxon>Bacteria</taxon>
        <taxon>Bacillati</taxon>
        <taxon>Actinomycetota</taxon>
        <taxon>Actinomycetes</taxon>
        <taxon>Mycobacteriales</taxon>
        <taxon>Gordoniaceae</taxon>
        <taxon>Gordonia</taxon>
    </lineage>
</organism>
<dbReference type="SUPFAM" id="SSF46955">
    <property type="entry name" value="Putative DNA-binding domain"/>
    <property type="match status" value="1"/>
</dbReference>
<dbReference type="STRING" id="1077974.GOEFS_096_00200"/>
<accession>H0R442</accession>
<proteinExistence type="predicted"/>
<gene>
    <name evidence="1" type="ORF">GOEFS_096_00200</name>
</gene>
<dbReference type="eggNOG" id="ENOG5032D2P">
    <property type="taxonomic scope" value="Bacteria"/>
</dbReference>
<name>H0R442_9ACTN</name>
<evidence type="ECO:0008006" key="3">
    <source>
        <dbReference type="Google" id="ProtNLM"/>
    </source>
</evidence>
<protein>
    <recommendedName>
        <fullName evidence="3">MerR family transcriptional regulator</fullName>
    </recommendedName>
</protein>
<dbReference type="InterPro" id="IPR009061">
    <property type="entry name" value="DNA-bd_dom_put_sf"/>
</dbReference>
<dbReference type="EMBL" id="BAEH01000096">
    <property type="protein sequence ID" value="GAB19843.1"/>
    <property type="molecule type" value="Genomic_DNA"/>
</dbReference>
<evidence type="ECO:0000313" key="2">
    <source>
        <dbReference type="Proteomes" id="UP000035034"/>
    </source>
</evidence>
<keyword evidence="2" id="KW-1185">Reference proteome</keyword>
<evidence type="ECO:0000313" key="1">
    <source>
        <dbReference type="EMBL" id="GAB19843.1"/>
    </source>
</evidence>
<sequence length="72" mass="8429">MSLSDIRRVLHRGEVDRTTTIEHHLRRIKEQRAKLEDAERFLEHVIGCEHDLLTRCGECTIYASTAPSLERE</sequence>
<reference evidence="1 2" key="1">
    <citation type="submission" date="2011-12" db="EMBL/GenBank/DDBJ databases">
        <title>Whole genome shotgun sequence of Gordonia effusa NBRC 100432.</title>
        <authorList>
            <person name="Yoshida I."/>
            <person name="Takarada H."/>
            <person name="Hosoyama A."/>
            <person name="Tsuchikane K."/>
            <person name="Katsumata H."/>
            <person name="Yamazaki S."/>
            <person name="Fujita N."/>
        </authorList>
    </citation>
    <scope>NUCLEOTIDE SEQUENCE [LARGE SCALE GENOMIC DNA]</scope>
    <source>
        <strain evidence="1 2">NBRC 100432</strain>
    </source>
</reference>